<dbReference type="SUPFAM" id="SSF55920">
    <property type="entry name" value="Creatinase/aminopeptidase"/>
    <property type="match status" value="1"/>
</dbReference>
<dbReference type="GO" id="GO:0005829">
    <property type="term" value="C:cytosol"/>
    <property type="evidence" value="ECO:0007669"/>
    <property type="project" value="TreeGrafter"/>
</dbReference>
<dbReference type="eggNOG" id="COG0006">
    <property type="taxonomic scope" value="Bacteria"/>
</dbReference>
<evidence type="ECO:0000259" key="14">
    <source>
        <dbReference type="SMART" id="SM01011"/>
    </source>
</evidence>
<sequence length="454" mass="51496">MCAILRITKSLREIDVQALSIREYQKRRRHLLDVMTPNSIAILPAAPIRVRNRDSEYPYRQSSDFHYLSGFAEPDAVMVLIPEREHGESILFCKEKNPDYERWNGKLAGQEGAIEQYLFDDAFPIDDIDEILPGLLEGKQRVYYSMGLDEKFDRRVMEWINVIRSKIKNGAHPPGEFVALEHTLHDMRLFKSSAEVKIMKQAARISAEAHNEAMRICKPGMYEYQLEAAIQHIFLREGSRAQAYNCIVGGGENACILHYVTNNDKLKSGDLVLIDAGCELDCYASDITRTFPVSGQFSAEQRTIYEIVLASQEAAIKEVRPGRHWNQPHEAALKVITEGLREIGLLKGELNELIETEAYKKFFMHRTGHWLGLDVHDVGDYKVGGEWRVLEPGMALTVEPGIYIAPELEDVDPRWKGIGVRIEDDVIVTKQGGEVITSGTPKKVDEIEALMRGK</sequence>
<keyword evidence="9" id="KW-0464">Manganese</keyword>
<keyword evidence="5" id="KW-0645">Protease</keyword>
<dbReference type="InterPro" id="IPR000994">
    <property type="entry name" value="Pept_M24"/>
</dbReference>
<evidence type="ECO:0000256" key="7">
    <source>
        <dbReference type="ARBA" id="ARBA00022801"/>
    </source>
</evidence>
<keyword evidence="7" id="KW-0378">Hydrolase</keyword>
<dbReference type="RefSeq" id="WP_011395026.1">
    <property type="nucleotide sequence ID" value="NC_007645.1"/>
</dbReference>
<feature type="domain" description="Aminopeptidase P N-terminal" evidence="14">
    <location>
        <begin position="19"/>
        <end position="153"/>
    </location>
</feature>
<evidence type="ECO:0000256" key="9">
    <source>
        <dbReference type="ARBA" id="ARBA00023211"/>
    </source>
</evidence>
<dbReference type="PROSITE" id="PS00491">
    <property type="entry name" value="PROLINE_PEPTIDASE"/>
    <property type="match status" value="1"/>
</dbReference>
<dbReference type="Gene3D" id="3.90.230.10">
    <property type="entry name" value="Creatinase/methionine aminopeptidase superfamily"/>
    <property type="match status" value="1"/>
</dbReference>
<dbReference type="GO" id="GO:0006508">
    <property type="term" value="P:proteolysis"/>
    <property type="evidence" value="ECO:0007669"/>
    <property type="project" value="UniProtKB-KW"/>
</dbReference>
<dbReference type="MEROPS" id="M24.004"/>
<keyword evidence="15" id="KW-0031">Aminopeptidase</keyword>
<dbReference type="GO" id="GO:0070006">
    <property type="term" value="F:metalloaminopeptidase activity"/>
    <property type="evidence" value="ECO:0007669"/>
    <property type="project" value="InterPro"/>
</dbReference>
<evidence type="ECO:0000256" key="3">
    <source>
        <dbReference type="ARBA" id="ARBA00008766"/>
    </source>
</evidence>
<keyword evidence="8" id="KW-0482">Metalloprotease</keyword>
<dbReference type="InterPro" id="IPR007865">
    <property type="entry name" value="Aminopep_P_N"/>
</dbReference>
<name>Q2SN23_HAHCH</name>
<dbReference type="SMART" id="SM01011">
    <property type="entry name" value="AMP_N"/>
    <property type="match status" value="1"/>
</dbReference>
<dbReference type="GO" id="GO:0030145">
    <property type="term" value="F:manganese ion binding"/>
    <property type="evidence" value="ECO:0007669"/>
    <property type="project" value="InterPro"/>
</dbReference>
<dbReference type="InterPro" id="IPR052433">
    <property type="entry name" value="X-Pro_dipept-like"/>
</dbReference>
<evidence type="ECO:0000256" key="13">
    <source>
        <dbReference type="RuleBase" id="RU000590"/>
    </source>
</evidence>
<dbReference type="CDD" id="cd01087">
    <property type="entry name" value="Prolidase"/>
    <property type="match status" value="1"/>
</dbReference>
<accession>Q2SN23</accession>
<proteinExistence type="inferred from homology"/>
<dbReference type="PANTHER" id="PTHR43226:SF4">
    <property type="entry name" value="XAA-PRO AMINOPEPTIDASE 3"/>
    <property type="match status" value="1"/>
</dbReference>
<evidence type="ECO:0000256" key="12">
    <source>
        <dbReference type="ARBA" id="ARBA00081411"/>
    </source>
</evidence>
<comment type="cofactor">
    <cofactor evidence="2">
        <name>Mn(2+)</name>
        <dbReference type="ChEBI" id="CHEBI:29035"/>
    </cofactor>
</comment>
<evidence type="ECO:0000256" key="6">
    <source>
        <dbReference type="ARBA" id="ARBA00022723"/>
    </source>
</evidence>
<dbReference type="HOGENOM" id="CLU_017266_1_0_6"/>
<dbReference type="NCBIfam" id="NF008131">
    <property type="entry name" value="PRK10879.1"/>
    <property type="match status" value="1"/>
</dbReference>
<dbReference type="InterPro" id="IPR001131">
    <property type="entry name" value="Peptidase_M24B_aminopep-P_CS"/>
</dbReference>
<comment type="similarity">
    <text evidence="3 13">Belongs to the peptidase M24B family.</text>
</comment>
<evidence type="ECO:0000256" key="11">
    <source>
        <dbReference type="ARBA" id="ARBA00075356"/>
    </source>
</evidence>
<organism evidence="15 16">
    <name type="scientific">Hahella chejuensis (strain KCTC 2396)</name>
    <dbReference type="NCBI Taxonomy" id="349521"/>
    <lineage>
        <taxon>Bacteria</taxon>
        <taxon>Pseudomonadati</taxon>
        <taxon>Pseudomonadota</taxon>
        <taxon>Gammaproteobacteria</taxon>
        <taxon>Oceanospirillales</taxon>
        <taxon>Hahellaceae</taxon>
        <taxon>Hahella</taxon>
    </lineage>
</organism>
<gene>
    <name evidence="15" type="ordered locus">HCH_01070</name>
</gene>
<dbReference type="InterPro" id="IPR036005">
    <property type="entry name" value="Creatinase/aminopeptidase-like"/>
</dbReference>
<keyword evidence="6 13" id="KW-0479">Metal-binding</keyword>
<dbReference type="EMBL" id="CP000155">
    <property type="protein sequence ID" value="ABC27951.1"/>
    <property type="molecule type" value="Genomic_DNA"/>
</dbReference>
<evidence type="ECO:0000256" key="1">
    <source>
        <dbReference type="ARBA" id="ARBA00001424"/>
    </source>
</evidence>
<evidence type="ECO:0000256" key="5">
    <source>
        <dbReference type="ARBA" id="ARBA00022670"/>
    </source>
</evidence>
<dbReference type="OrthoDB" id="9806388at2"/>
<dbReference type="FunFam" id="3.90.230.10:FF:000002">
    <property type="entry name" value="Xaa-Pro aminopeptidase 3"/>
    <property type="match status" value="1"/>
</dbReference>
<dbReference type="SUPFAM" id="SSF53092">
    <property type="entry name" value="Creatinase/prolidase N-terminal domain"/>
    <property type="match status" value="1"/>
</dbReference>
<evidence type="ECO:0000256" key="4">
    <source>
        <dbReference type="ARBA" id="ARBA00012574"/>
    </source>
</evidence>
<reference evidence="15 16" key="1">
    <citation type="journal article" date="2005" name="Nucleic Acids Res.">
        <title>Genomic blueprint of Hahella chejuensis, a marine microbe producing an algicidal agent.</title>
        <authorList>
            <person name="Jeong H."/>
            <person name="Yim J.H."/>
            <person name="Lee C."/>
            <person name="Choi S.-H."/>
            <person name="Park Y.K."/>
            <person name="Yoon S.H."/>
            <person name="Hur C.-G."/>
            <person name="Kang H.-Y."/>
            <person name="Kim D."/>
            <person name="Lee H.H."/>
            <person name="Park K.H."/>
            <person name="Park S.-H."/>
            <person name="Park H.-S."/>
            <person name="Lee H.K."/>
            <person name="Oh T.K."/>
            <person name="Kim J.F."/>
        </authorList>
    </citation>
    <scope>NUCLEOTIDE SEQUENCE [LARGE SCALE GENOMIC DNA]</scope>
    <source>
        <strain evidence="15 16">KCTC 2396</strain>
    </source>
</reference>
<evidence type="ECO:0000256" key="2">
    <source>
        <dbReference type="ARBA" id="ARBA00001936"/>
    </source>
</evidence>
<dbReference type="Pfam" id="PF05195">
    <property type="entry name" value="AMP_N"/>
    <property type="match status" value="1"/>
</dbReference>
<keyword evidence="16" id="KW-1185">Reference proteome</keyword>
<dbReference type="EC" id="3.4.11.9" evidence="4"/>
<dbReference type="PANTHER" id="PTHR43226">
    <property type="entry name" value="XAA-PRO AMINOPEPTIDASE 3"/>
    <property type="match status" value="1"/>
</dbReference>
<dbReference type="InterPro" id="IPR029149">
    <property type="entry name" value="Creatin/AminoP/Spt16_N"/>
</dbReference>
<dbReference type="AlphaFoldDB" id="Q2SN23"/>
<evidence type="ECO:0000313" key="15">
    <source>
        <dbReference type="EMBL" id="ABC27951.1"/>
    </source>
</evidence>
<dbReference type="Proteomes" id="UP000000238">
    <property type="component" value="Chromosome"/>
</dbReference>
<evidence type="ECO:0000256" key="10">
    <source>
        <dbReference type="ARBA" id="ARBA00069363"/>
    </source>
</evidence>
<dbReference type="KEGG" id="hch:HCH_01070"/>
<dbReference type="Gene3D" id="3.40.350.10">
    <property type="entry name" value="Creatinase/prolidase N-terminal domain"/>
    <property type="match status" value="1"/>
</dbReference>
<dbReference type="Pfam" id="PF00557">
    <property type="entry name" value="Peptidase_M24"/>
    <property type="match status" value="1"/>
</dbReference>
<comment type="catalytic activity">
    <reaction evidence="1">
        <text>Release of any N-terminal amino acid, including proline, that is linked to proline, even from a dipeptide or tripeptide.</text>
        <dbReference type="EC" id="3.4.11.9"/>
    </reaction>
</comment>
<evidence type="ECO:0000313" key="16">
    <source>
        <dbReference type="Proteomes" id="UP000000238"/>
    </source>
</evidence>
<evidence type="ECO:0000256" key="8">
    <source>
        <dbReference type="ARBA" id="ARBA00023049"/>
    </source>
</evidence>
<protein>
    <recommendedName>
        <fullName evidence="10">Xaa-Pro aminopeptidase</fullName>
        <ecNumber evidence="4">3.4.11.9</ecNumber>
    </recommendedName>
    <alternativeName>
        <fullName evidence="11">Aminopeptidase P II</fullName>
    </alternativeName>
    <alternativeName>
        <fullName evidence="12">X-Pro aminopeptidase</fullName>
    </alternativeName>
</protein>
<dbReference type="STRING" id="349521.HCH_01070"/>